<organism evidence="1 2">
    <name type="scientific">Candidatus Aramenus sulfurataquae</name>
    <dbReference type="NCBI Taxonomy" id="1326980"/>
    <lineage>
        <taxon>Archaea</taxon>
        <taxon>Thermoproteota</taxon>
        <taxon>Thermoprotei</taxon>
        <taxon>Sulfolobales</taxon>
        <taxon>Sulfolobaceae</taxon>
        <taxon>Candidatus Aramenus</taxon>
    </lineage>
</organism>
<reference evidence="1 2" key="1">
    <citation type="journal article" date="2014" name="Genome Announc.">
        <title>Draft Genome Sequence of the Sulfolobales Archaeon AZ1, Obtained through Metagenomic Analysis of a Mexican Hot Spring.</title>
        <authorList>
            <person name="Servin-Garciduenas L.E."/>
            <person name="Martinez-Romero E."/>
        </authorList>
    </citation>
    <scope>NUCLEOTIDE SEQUENCE [LARGE SCALE GENOMIC DNA]</scope>
    <source>
        <strain evidence="1">AZ1-illumnia</strain>
    </source>
</reference>
<sequence length="135" mass="15642">MISSIELSEALGGVDVKAPTSYNDDVYLVLYKNADVSIVPKNAEYFWLLGFRYGTWFRMYYRGTSGYGGYVYHIETEQGEYKFAEKERFATPMLISLEELKHIIYNPEDFINSILKSLWRKITRDNGGANEHADE</sequence>
<gene>
    <name evidence="1" type="ORF">ASUL_09529</name>
</gene>
<accession>W7L4C8</accession>
<evidence type="ECO:0000313" key="1">
    <source>
        <dbReference type="EMBL" id="EWG06439.1"/>
    </source>
</evidence>
<protein>
    <submittedName>
        <fullName evidence="1">Uncharacterized protein</fullName>
    </submittedName>
</protein>
<evidence type="ECO:0000313" key="2">
    <source>
        <dbReference type="Proteomes" id="UP000054284"/>
    </source>
</evidence>
<dbReference type="Proteomes" id="UP000054284">
    <property type="component" value="Unassembled WGS sequence"/>
</dbReference>
<dbReference type="EMBL" id="ASRH01000024">
    <property type="protein sequence ID" value="EWG06439.1"/>
    <property type="molecule type" value="Genomic_DNA"/>
</dbReference>
<keyword evidence="2" id="KW-1185">Reference proteome</keyword>
<proteinExistence type="predicted"/>
<dbReference type="AlphaFoldDB" id="W7L4C8"/>
<comment type="caution">
    <text evidence="1">The sequence shown here is derived from an EMBL/GenBank/DDBJ whole genome shotgun (WGS) entry which is preliminary data.</text>
</comment>
<name>W7L4C8_9CREN</name>